<dbReference type="AlphaFoldDB" id="A0A392T0S6"/>
<accession>A0A392T0S6</accession>
<evidence type="ECO:0000313" key="3">
    <source>
        <dbReference type="Proteomes" id="UP000265520"/>
    </source>
</evidence>
<name>A0A392T0S6_9FABA</name>
<feature type="region of interest" description="Disordered" evidence="1">
    <location>
        <begin position="62"/>
        <end position="95"/>
    </location>
</feature>
<reference evidence="2 3" key="1">
    <citation type="journal article" date="2018" name="Front. Plant Sci.">
        <title>Red Clover (Trifolium pratense) and Zigzag Clover (T. medium) - A Picture of Genomic Similarities and Differences.</title>
        <authorList>
            <person name="Dluhosova J."/>
            <person name="Istvanek J."/>
            <person name="Nedelnik J."/>
            <person name="Repkova J."/>
        </authorList>
    </citation>
    <scope>NUCLEOTIDE SEQUENCE [LARGE SCALE GENOMIC DNA]</scope>
    <source>
        <strain evidence="3">cv. 10/8</strain>
        <tissue evidence="2">Leaf</tissue>
    </source>
</reference>
<feature type="non-terminal residue" evidence="2">
    <location>
        <position position="1"/>
    </location>
</feature>
<evidence type="ECO:0000256" key="1">
    <source>
        <dbReference type="SAM" id="MobiDB-lite"/>
    </source>
</evidence>
<dbReference type="Proteomes" id="UP000265520">
    <property type="component" value="Unassembled WGS sequence"/>
</dbReference>
<protein>
    <submittedName>
        <fullName evidence="2">Uncharacterized protein</fullName>
    </submittedName>
</protein>
<feature type="region of interest" description="Disordered" evidence="1">
    <location>
        <begin position="1"/>
        <end position="25"/>
    </location>
</feature>
<dbReference type="EMBL" id="LXQA010468424">
    <property type="protein sequence ID" value="MCI53756.1"/>
    <property type="molecule type" value="Genomic_DNA"/>
</dbReference>
<sequence length="95" mass="9660">PLSQLVVEDETSKGGKRKKKTETGRISMEVPVKEGPSLAAVGGEVAKLVQSPSKKRKISVVVAGETGKGKGTAAPQPSSSHTAPAAPQGDSPSAW</sequence>
<organism evidence="2 3">
    <name type="scientific">Trifolium medium</name>
    <dbReference type="NCBI Taxonomy" id="97028"/>
    <lineage>
        <taxon>Eukaryota</taxon>
        <taxon>Viridiplantae</taxon>
        <taxon>Streptophyta</taxon>
        <taxon>Embryophyta</taxon>
        <taxon>Tracheophyta</taxon>
        <taxon>Spermatophyta</taxon>
        <taxon>Magnoliopsida</taxon>
        <taxon>eudicotyledons</taxon>
        <taxon>Gunneridae</taxon>
        <taxon>Pentapetalae</taxon>
        <taxon>rosids</taxon>
        <taxon>fabids</taxon>
        <taxon>Fabales</taxon>
        <taxon>Fabaceae</taxon>
        <taxon>Papilionoideae</taxon>
        <taxon>50 kb inversion clade</taxon>
        <taxon>NPAAA clade</taxon>
        <taxon>Hologalegina</taxon>
        <taxon>IRL clade</taxon>
        <taxon>Trifolieae</taxon>
        <taxon>Trifolium</taxon>
    </lineage>
</organism>
<feature type="non-terminal residue" evidence="2">
    <location>
        <position position="95"/>
    </location>
</feature>
<comment type="caution">
    <text evidence="2">The sequence shown here is derived from an EMBL/GenBank/DDBJ whole genome shotgun (WGS) entry which is preliminary data.</text>
</comment>
<keyword evidence="3" id="KW-1185">Reference proteome</keyword>
<proteinExistence type="predicted"/>
<evidence type="ECO:0000313" key="2">
    <source>
        <dbReference type="EMBL" id="MCI53756.1"/>
    </source>
</evidence>